<protein>
    <recommendedName>
        <fullName evidence="2">Protein containing DUF497</fullName>
    </recommendedName>
</protein>
<name>A0A1J5RJC3_9ZZZZ</name>
<reference evidence="1" key="1">
    <citation type="submission" date="2016-10" db="EMBL/GenBank/DDBJ databases">
        <title>Sequence of Gallionella enrichment culture.</title>
        <authorList>
            <person name="Poehlein A."/>
            <person name="Muehling M."/>
            <person name="Daniel R."/>
        </authorList>
    </citation>
    <scope>NUCLEOTIDE SEQUENCE</scope>
</reference>
<dbReference type="EMBL" id="MLJW01000153">
    <property type="protein sequence ID" value="OIQ96166.1"/>
    <property type="molecule type" value="Genomic_DNA"/>
</dbReference>
<dbReference type="InterPro" id="IPR038573">
    <property type="entry name" value="BrnT_sf"/>
</dbReference>
<dbReference type="InterPro" id="IPR007460">
    <property type="entry name" value="BrnT_toxin"/>
</dbReference>
<accession>A0A1J5RJC3</accession>
<evidence type="ECO:0000313" key="1">
    <source>
        <dbReference type="EMBL" id="OIQ96166.1"/>
    </source>
</evidence>
<sequence length="91" mass="10219">MLKFEWDDAKAQSNLAKHGVAFEEAASVFGDPLALTFPDPDYSIGEKRWLTFGVSYSDRLLVVAHAEQGRSVRIISARKATRHERGIYEHG</sequence>
<dbReference type="Pfam" id="PF04365">
    <property type="entry name" value="BrnT_toxin"/>
    <property type="match status" value="1"/>
</dbReference>
<gene>
    <name evidence="1" type="ORF">GALL_217950</name>
</gene>
<organism evidence="1">
    <name type="scientific">mine drainage metagenome</name>
    <dbReference type="NCBI Taxonomy" id="410659"/>
    <lineage>
        <taxon>unclassified sequences</taxon>
        <taxon>metagenomes</taxon>
        <taxon>ecological metagenomes</taxon>
    </lineage>
</organism>
<dbReference type="AlphaFoldDB" id="A0A1J5RJC3"/>
<proteinExistence type="predicted"/>
<comment type="caution">
    <text evidence="1">The sequence shown here is derived from an EMBL/GenBank/DDBJ whole genome shotgun (WGS) entry which is preliminary data.</text>
</comment>
<dbReference type="Gene3D" id="3.10.450.530">
    <property type="entry name" value="Ribonuclease toxin, BrnT, of type II toxin-antitoxin system"/>
    <property type="match status" value="1"/>
</dbReference>
<evidence type="ECO:0008006" key="2">
    <source>
        <dbReference type="Google" id="ProtNLM"/>
    </source>
</evidence>